<keyword evidence="1" id="KW-0812">Transmembrane</keyword>
<keyword evidence="1" id="KW-1133">Transmembrane helix</keyword>
<keyword evidence="3" id="KW-1185">Reference proteome</keyword>
<accession>A0A9Q1QJJ2</accession>
<reference evidence="2" key="1">
    <citation type="submission" date="2022-04" db="EMBL/GenBank/DDBJ databases">
        <title>Carnegiea gigantea Genome sequencing and assembly v2.</title>
        <authorList>
            <person name="Copetti D."/>
            <person name="Sanderson M.J."/>
            <person name="Burquez A."/>
            <person name="Wojciechowski M.F."/>
        </authorList>
    </citation>
    <scope>NUCLEOTIDE SEQUENCE</scope>
    <source>
        <strain evidence="2">SGP5-SGP5p</strain>
        <tissue evidence="2">Aerial part</tissue>
    </source>
</reference>
<evidence type="ECO:0000256" key="1">
    <source>
        <dbReference type="SAM" id="Phobius"/>
    </source>
</evidence>
<sequence length="185" mass="20984">MNITVWYEDYRVSKVTDLITIEINLGRENSTTLSKRSSSCKMKHSKTEENAPRAYSKMSVKSRQGGQMTIQELAFYPAEDLWHRLDIIVALPMLTCNDTGSPLMWHMECVLILHLCGVWWTYNAIGVYCSQLCHAISYDMKWDSDFMFVYLKSPLVSISMLVLFGLSLMFLTRTGGGSVLNAASS</sequence>
<dbReference type="Proteomes" id="UP001153076">
    <property type="component" value="Unassembled WGS sequence"/>
</dbReference>
<organism evidence="2 3">
    <name type="scientific">Carnegiea gigantea</name>
    <dbReference type="NCBI Taxonomy" id="171969"/>
    <lineage>
        <taxon>Eukaryota</taxon>
        <taxon>Viridiplantae</taxon>
        <taxon>Streptophyta</taxon>
        <taxon>Embryophyta</taxon>
        <taxon>Tracheophyta</taxon>
        <taxon>Spermatophyta</taxon>
        <taxon>Magnoliopsida</taxon>
        <taxon>eudicotyledons</taxon>
        <taxon>Gunneridae</taxon>
        <taxon>Pentapetalae</taxon>
        <taxon>Caryophyllales</taxon>
        <taxon>Cactineae</taxon>
        <taxon>Cactaceae</taxon>
        <taxon>Cactoideae</taxon>
        <taxon>Echinocereeae</taxon>
        <taxon>Carnegiea</taxon>
    </lineage>
</organism>
<proteinExistence type="predicted"/>
<feature type="transmembrane region" description="Helical" evidence="1">
    <location>
        <begin position="147"/>
        <end position="171"/>
    </location>
</feature>
<dbReference type="EMBL" id="JAKOGI010000104">
    <property type="protein sequence ID" value="KAJ8444164.1"/>
    <property type="molecule type" value="Genomic_DNA"/>
</dbReference>
<evidence type="ECO:0000313" key="3">
    <source>
        <dbReference type="Proteomes" id="UP001153076"/>
    </source>
</evidence>
<comment type="caution">
    <text evidence="2">The sequence shown here is derived from an EMBL/GenBank/DDBJ whole genome shotgun (WGS) entry which is preliminary data.</text>
</comment>
<protein>
    <submittedName>
        <fullName evidence="2">Uncharacterized protein</fullName>
    </submittedName>
</protein>
<evidence type="ECO:0000313" key="2">
    <source>
        <dbReference type="EMBL" id="KAJ8444164.1"/>
    </source>
</evidence>
<dbReference type="AlphaFoldDB" id="A0A9Q1QJJ2"/>
<keyword evidence="1" id="KW-0472">Membrane</keyword>
<name>A0A9Q1QJJ2_9CARY</name>
<gene>
    <name evidence="2" type="ORF">Cgig2_030984</name>
</gene>